<organism evidence="1 2">
    <name type="scientific">Orrella marina</name>
    <dbReference type="NCBI Taxonomy" id="2163011"/>
    <lineage>
        <taxon>Bacteria</taxon>
        <taxon>Pseudomonadati</taxon>
        <taxon>Pseudomonadota</taxon>
        <taxon>Betaproteobacteria</taxon>
        <taxon>Burkholderiales</taxon>
        <taxon>Alcaligenaceae</taxon>
        <taxon>Orrella</taxon>
    </lineage>
</organism>
<evidence type="ECO:0000313" key="2">
    <source>
        <dbReference type="Proteomes" id="UP000244571"/>
    </source>
</evidence>
<dbReference type="EMBL" id="CP028901">
    <property type="protein sequence ID" value="AWB34463.1"/>
    <property type="molecule type" value="Genomic_DNA"/>
</dbReference>
<dbReference type="InterPro" id="IPR029032">
    <property type="entry name" value="AhpD-like"/>
</dbReference>
<accession>A0A2R4XL11</accession>
<protein>
    <submittedName>
        <fullName evidence="1">Carboxymuconolactone decarboxylase</fullName>
    </submittedName>
</protein>
<dbReference type="PANTHER" id="PTHR34846:SF11">
    <property type="entry name" value="4-CARBOXYMUCONOLACTONE DECARBOXYLASE FAMILY PROTEIN (AFU_ORTHOLOGUE AFUA_6G11590)"/>
    <property type="match status" value="1"/>
</dbReference>
<keyword evidence="2" id="KW-1185">Reference proteome</keyword>
<dbReference type="OrthoDB" id="5987308at2"/>
<dbReference type="PANTHER" id="PTHR34846">
    <property type="entry name" value="4-CARBOXYMUCONOLACTONE DECARBOXYLASE FAMILY PROTEIN (AFU_ORTHOLOGUE AFUA_6G11590)"/>
    <property type="match status" value="1"/>
</dbReference>
<name>A0A2R4XL11_9BURK</name>
<evidence type="ECO:0000313" key="1">
    <source>
        <dbReference type="EMBL" id="AWB34463.1"/>
    </source>
</evidence>
<dbReference type="AlphaFoldDB" id="A0A2R4XL11"/>
<reference evidence="1 2" key="1">
    <citation type="submission" date="2018-04" db="EMBL/GenBank/DDBJ databases">
        <title>Bordetella sp. HZ20 isolated from seawater.</title>
        <authorList>
            <person name="Sun C."/>
        </authorList>
    </citation>
    <scope>NUCLEOTIDE SEQUENCE [LARGE SCALE GENOMIC DNA]</scope>
    <source>
        <strain evidence="1 2">HZ20</strain>
    </source>
</reference>
<proteinExistence type="predicted"/>
<dbReference type="Gene3D" id="1.20.1290.10">
    <property type="entry name" value="AhpD-like"/>
    <property type="match status" value="1"/>
</dbReference>
<dbReference type="SUPFAM" id="SSF69118">
    <property type="entry name" value="AhpD-like"/>
    <property type="match status" value="1"/>
</dbReference>
<dbReference type="KEGG" id="boz:DBV39_12930"/>
<dbReference type="RefSeq" id="WP_108621879.1">
    <property type="nucleotide sequence ID" value="NZ_CP028901.1"/>
</dbReference>
<dbReference type="Proteomes" id="UP000244571">
    <property type="component" value="Chromosome"/>
</dbReference>
<sequence>MRFPVINMDQLSPEQQALVDQISQGPRGGVRGPFLPLLHHPELAMCVQAVGEHLRYRASIDQSLIELAILVTAKRWNCQYEWFAHSRIAHTTTDLPHDVIEAVRQGKSPSSASAHQMLVYELASTLHADGRLSDDLFDSAVQAFGYPGVLDLISTCGYYTTIGMVLNVAQIPLPDGADPQYCLDRPAASIGT</sequence>
<gene>
    <name evidence="1" type="ORF">DBV39_12930</name>
</gene>